<sequence>MAALQYLFFWNYKSASDNDWHPLPNGNPVKRLDNLPSWLKRQDLEATCIDTAPFVAGAGSIAHLRQLNLFPLEAHASIFKNPRTLRALHRATIFVAPIIFACQSLGLEYRTLIPRWSHDRERRRDEEEVRTHIDFGMYAGVASWFIRMYGLRWGRAYWAPIDVVIGGGLADLAHREYYKAHGL</sequence>
<accession>A0A3M7CQ74</accession>
<proteinExistence type="predicted"/>
<evidence type="ECO:0000313" key="2">
    <source>
        <dbReference type="EMBL" id="RMY92069.1"/>
    </source>
</evidence>
<dbReference type="OrthoDB" id="3625427at2759"/>
<evidence type="ECO:0000313" key="1">
    <source>
        <dbReference type="EMBL" id="RMY54010.1"/>
    </source>
</evidence>
<protein>
    <submittedName>
        <fullName evidence="1">Uncharacterized protein</fullName>
    </submittedName>
</protein>
<reference evidence="3 4" key="1">
    <citation type="journal article" date="2018" name="BMC Genomics">
        <title>Genomic evidence for intraspecific hybridization in a clonal and extremely halotolerant yeast.</title>
        <authorList>
            <person name="Gostincar C."/>
            <person name="Stajich J.E."/>
            <person name="Zupancic J."/>
            <person name="Zalar P."/>
            <person name="Gunde-Cimerman N."/>
        </authorList>
    </citation>
    <scope>NUCLEOTIDE SEQUENCE [LARGE SCALE GENOMIC DNA]</scope>
    <source>
        <strain evidence="2 4">EXF-171</strain>
        <strain evidence="1 3">EXF-2682</strain>
    </source>
</reference>
<dbReference type="AlphaFoldDB" id="A0A3M7CQ74"/>
<gene>
    <name evidence="2" type="ORF">D0862_09555</name>
    <name evidence="1" type="ORF">D0863_13762</name>
</gene>
<name>A0A3M7CQ74_HORWE</name>
<comment type="caution">
    <text evidence="1">The sequence shown here is derived from an EMBL/GenBank/DDBJ whole genome shotgun (WGS) entry which is preliminary data.</text>
</comment>
<dbReference type="EMBL" id="QWIQ01000354">
    <property type="protein sequence ID" value="RMY92069.1"/>
    <property type="molecule type" value="Genomic_DNA"/>
</dbReference>
<dbReference type="Proteomes" id="UP000281468">
    <property type="component" value="Unassembled WGS sequence"/>
</dbReference>
<dbReference type="EMBL" id="QWIP01000814">
    <property type="protein sequence ID" value="RMY54010.1"/>
    <property type="molecule type" value="Genomic_DNA"/>
</dbReference>
<evidence type="ECO:0000313" key="4">
    <source>
        <dbReference type="Proteomes" id="UP000281468"/>
    </source>
</evidence>
<dbReference type="VEuPathDB" id="FungiDB:BTJ68_13801"/>
<evidence type="ECO:0000313" key="3">
    <source>
        <dbReference type="Proteomes" id="UP000269276"/>
    </source>
</evidence>
<organism evidence="1 3">
    <name type="scientific">Hortaea werneckii</name>
    <name type="common">Black yeast</name>
    <name type="synonym">Cladosporium werneckii</name>
    <dbReference type="NCBI Taxonomy" id="91943"/>
    <lineage>
        <taxon>Eukaryota</taxon>
        <taxon>Fungi</taxon>
        <taxon>Dikarya</taxon>
        <taxon>Ascomycota</taxon>
        <taxon>Pezizomycotina</taxon>
        <taxon>Dothideomycetes</taxon>
        <taxon>Dothideomycetidae</taxon>
        <taxon>Mycosphaerellales</taxon>
        <taxon>Teratosphaeriaceae</taxon>
        <taxon>Hortaea</taxon>
    </lineage>
</organism>
<dbReference type="Proteomes" id="UP000269276">
    <property type="component" value="Unassembled WGS sequence"/>
</dbReference>